<proteinExistence type="predicted"/>
<evidence type="ECO:0000256" key="1">
    <source>
        <dbReference type="SAM" id="SignalP"/>
    </source>
</evidence>
<organism evidence="2 3">
    <name type="scientific">Vescimonas fastidiosa</name>
    <dbReference type="NCBI Taxonomy" id="2714353"/>
    <lineage>
        <taxon>Bacteria</taxon>
        <taxon>Bacillati</taxon>
        <taxon>Bacillota</taxon>
        <taxon>Clostridia</taxon>
        <taxon>Eubacteriales</taxon>
        <taxon>Oscillospiraceae</taxon>
        <taxon>Vescimonas</taxon>
    </lineage>
</organism>
<geneLocation type="plasmid" evidence="2 3">
    <name>pMM35_02</name>
</geneLocation>
<dbReference type="KEGG" id="vfa:MM35RIKEN_23170"/>
<keyword evidence="2" id="KW-0614">Plasmid</keyword>
<protein>
    <recommendedName>
        <fullName evidence="4">Lipoprotein</fullName>
    </recommendedName>
</protein>
<feature type="signal peptide" evidence="1">
    <location>
        <begin position="1"/>
        <end position="17"/>
    </location>
</feature>
<gene>
    <name evidence="2" type="ORF">MM35RIKEN_23170</name>
</gene>
<name>A0A810Q104_9FIRM</name>
<dbReference type="RefSeq" id="WP_212822099.1">
    <property type="nucleotide sequence ID" value="NZ_AP023417.1"/>
</dbReference>
<dbReference type="AlphaFoldDB" id="A0A810Q104"/>
<keyword evidence="1" id="KW-0732">Signal</keyword>
<evidence type="ECO:0008006" key="4">
    <source>
        <dbReference type="Google" id="ProtNLM"/>
    </source>
</evidence>
<feature type="chain" id="PRO_5039270394" description="Lipoprotein" evidence="1">
    <location>
        <begin position="18"/>
        <end position="347"/>
    </location>
</feature>
<sequence length="347" mass="37523">MKRILLLSLVFVFSLCACSKQSRQPPEPTVQPLPSPLTLSAEEDALMLCCEENRALLAVGHRNGAQEGPLYNTDYLLRWNYADGTSDKVPIQSQAYITSAVFDKSDLLYVDYEAADAHIAWSLIRCTEAGKTTLASGQADSYDRVPALFTLDKQPMYLLAEDSGLSVCRVDGSEVSAVLTVPDCTMLGPVAVCSNGTQYAFLAAVNGAAYGTVFICDGSGILRQKELSKPVTTFAITDDYVVCGLGTPDADAFSYETILIGDGNTTTADAATPMWRLAGSGHSCMYVDGAFAPHIFYPNTQQTDTLTINTDTATYQNWPTLFFSDGAGGYLAQMDIDNTDYFWHIAA</sequence>
<evidence type="ECO:0000313" key="3">
    <source>
        <dbReference type="Proteomes" id="UP000681343"/>
    </source>
</evidence>
<evidence type="ECO:0000313" key="2">
    <source>
        <dbReference type="EMBL" id="BCK80125.1"/>
    </source>
</evidence>
<reference evidence="2" key="1">
    <citation type="submission" date="2020-09" db="EMBL/GenBank/DDBJ databases">
        <title>New species isolated from human feces.</title>
        <authorList>
            <person name="Kitahara M."/>
            <person name="Shigeno Y."/>
            <person name="Shime M."/>
            <person name="Matsumoto Y."/>
            <person name="Nakamura S."/>
            <person name="Motooka D."/>
            <person name="Fukuoka S."/>
            <person name="Nishikawa H."/>
            <person name="Benno Y."/>
        </authorList>
    </citation>
    <scope>NUCLEOTIDE SEQUENCE</scope>
    <source>
        <strain evidence="2">MM35</strain>
        <plasmid evidence="2">pMM35_02</plasmid>
    </source>
</reference>
<dbReference type="Proteomes" id="UP000681343">
    <property type="component" value="Plasmid pMM35_02"/>
</dbReference>
<accession>A0A810Q104</accession>
<keyword evidence="3" id="KW-1185">Reference proteome</keyword>
<dbReference type="PROSITE" id="PS51257">
    <property type="entry name" value="PROKAR_LIPOPROTEIN"/>
    <property type="match status" value="1"/>
</dbReference>
<dbReference type="EMBL" id="AP023417">
    <property type="protein sequence ID" value="BCK80125.1"/>
    <property type="molecule type" value="Genomic_DNA"/>
</dbReference>